<keyword evidence="1" id="KW-0472">Membrane</keyword>
<feature type="transmembrane region" description="Helical" evidence="1">
    <location>
        <begin position="83"/>
        <end position="105"/>
    </location>
</feature>
<name>A0ABP7A0R9_9MICO</name>
<dbReference type="InterPro" id="IPR013901">
    <property type="entry name" value="Anthrone_oxy"/>
</dbReference>
<dbReference type="RefSeq" id="WP_344735890.1">
    <property type="nucleotide sequence ID" value="NZ_BAAAYU010000001.1"/>
</dbReference>
<dbReference type="EMBL" id="BAAAYU010000001">
    <property type="protein sequence ID" value="GAA3622836.1"/>
    <property type="molecule type" value="Genomic_DNA"/>
</dbReference>
<keyword evidence="1" id="KW-0812">Transmembrane</keyword>
<organism evidence="2 3">
    <name type="scientific">Microbacterium awajiense</name>
    <dbReference type="NCBI Taxonomy" id="415214"/>
    <lineage>
        <taxon>Bacteria</taxon>
        <taxon>Bacillati</taxon>
        <taxon>Actinomycetota</taxon>
        <taxon>Actinomycetes</taxon>
        <taxon>Micrococcales</taxon>
        <taxon>Microbacteriaceae</taxon>
        <taxon>Microbacterium</taxon>
    </lineage>
</organism>
<dbReference type="Proteomes" id="UP001501697">
    <property type="component" value="Unassembled WGS sequence"/>
</dbReference>
<feature type="transmembrane region" description="Helical" evidence="1">
    <location>
        <begin position="140"/>
        <end position="160"/>
    </location>
</feature>
<evidence type="ECO:0000313" key="3">
    <source>
        <dbReference type="Proteomes" id="UP001501697"/>
    </source>
</evidence>
<dbReference type="Pfam" id="PF08592">
    <property type="entry name" value="Anthrone_oxy"/>
    <property type="match status" value="1"/>
</dbReference>
<reference evidence="3" key="1">
    <citation type="journal article" date="2019" name="Int. J. Syst. Evol. Microbiol.">
        <title>The Global Catalogue of Microorganisms (GCM) 10K type strain sequencing project: providing services to taxonomists for standard genome sequencing and annotation.</title>
        <authorList>
            <consortium name="The Broad Institute Genomics Platform"/>
            <consortium name="The Broad Institute Genome Sequencing Center for Infectious Disease"/>
            <person name="Wu L."/>
            <person name="Ma J."/>
        </authorList>
    </citation>
    <scope>NUCLEOTIDE SEQUENCE [LARGE SCALE GENOMIC DNA]</scope>
    <source>
        <strain evidence="3">JCM 16544</strain>
    </source>
</reference>
<feature type="transmembrane region" description="Helical" evidence="1">
    <location>
        <begin position="59"/>
        <end position="76"/>
    </location>
</feature>
<gene>
    <name evidence="2" type="ORF">GCM10022200_01260</name>
</gene>
<sequence length="168" mass="16916">MITTHAATTAAAATVAGINGGAFGAFSTFVMPALADVDVTSGVEAMQAINRSAPRPFAASLFGSIALGALATVTGVRRGRRAAAWAAVGTALDVAALAVTAISNIPRNNDLATWNSDATDPARWTTWVRGWTTPNTVRTLFSLGGLAAFALSAAAGGAGATRGEEDPR</sequence>
<evidence type="ECO:0000256" key="1">
    <source>
        <dbReference type="SAM" id="Phobius"/>
    </source>
</evidence>
<proteinExistence type="predicted"/>
<comment type="caution">
    <text evidence="2">The sequence shown here is derived from an EMBL/GenBank/DDBJ whole genome shotgun (WGS) entry which is preliminary data.</text>
</comment>
<keyword evidence="1" id="KW-1133">Transmembrane helix</keyword>
<evidence type="ECO:0000313" key="2">
    <source>
        <dbReference type="EMBL" id="GAA3622836.1"/>
    </source>
</evidence>
<protein>
    <recommendedName>
        <fullName evidence="4">DUF1772 domain-containing protein</fullName>
    </recommendedName>
</protein>
<keyword evidence="3" id="KW-1185">Reference proteome</keyword>
<evidence type="ECO:0008006" key="4">
    <source>
        <dbReference type="Google" id="ProtNLM"/>
    </source>
</evidence>
<accession>A0ABP7A0R9</accession>